<keyword evidence="4" id="KW-1185">Reference proteome</keyword>
<dbReference type="EMBL" id="JBEPTF010000002">
    <property type="protein sequence ID" value="MET4683796.1"/>
    <property type="molecule type" value="Genomic_DNA"/>
</dbReference>
<dbReference type="Proteomes" id="UP001549313">
    <property type="component" value="Unassembled WGS sequence"/>
</dbReference>
<keyword evidence="2" id="KW-0472">Membrane</keyword>
<keyword evidence="2" id="KW-1133">Transmembrane helix</keyword>
<sequence>MKTTEVEGRPASRLRRFLLSLGLALFIAAASTLGLAGYWRLIGGGAMSIHGWIAMGLGVLGTVGLSWLLMALAFRSDREGWDDRVDNRLDPGRDEAEDDAPY</sequence>
<gene>
    <name evidence="3" type="ORF">ABIE19_001726</name>
</gene>
<dbReference type="RefSeq" id="WP_354088749.1">
    <property type="nucleotide sequence ID" value="NZ_JBEPTF010000002.1"/>
</dbReference>
<feature type="region of interest" description="Disordered" evidence="1">
    <location>
        <begin position="82"/>
        <end position="102"/>
    </location>
</feature>
<reference evidence="3 4" key="1">
    <citation type="submission" date="2024-06" db="EMBL/GenBank/DDBJ databases">
        <title>Sorghum-associated microbial communities from plants grown in Nebraska, USA.</title>
        <authorList>
            <person name="Schachtman D."/>
        </authorList>
    </citation>
    <scope>NUCLEOTIDE SEQUENCE [LARGE SCALE GENOMIC DNA]</scope>
    <source>
        <strain evidence="3 4">2814</strain>
    </source>
</reference>
<comment type="caution">
    <text evidence="3">The sequence shown here is derived from an EMBL/GenBank/DDBJ whole genome shotgun (WGS) entry which is preliminary data.</text>
</comment>
<feature type="compositionally biased region" description="Basic and acidic residues" evidence="1">
    <location>
        <begin position="82"/>
        <end position="94"/>
    </location>
</feature>
<proteinExistence type="predicted"/>
<evidence type="ECO:0000313" key="3">
    <source>
        <dbReference type="EMBL" id="MET4683796.1"/>
    </source>
</evidence>
<feature type="transmembrane region" description="Helical" evidence="2">
    <location>
        <begin position="52"/>
        <end position="74"/>
    </location>
</feature>
<organism evidence="3 4">
    <name type="scientific">Brevundimonas faecalis</name>
    <dbReference type="NCBI Taxonomy" id="947378"/>
    <lineage>
        <taxon>Bacteria</taxon>
        <taxon>Pseudomonadati</taxon>
        <taxon>Pseudomonadota</taxon>
        <taxon>Alphaproteobacteria</taxon>
        <taxon>Caulobacterales</taxon>
        <taxon>Caulobacteraceae</taxon>
        <taxon>Brevundimonas</taxon>
    </lineage>
</organism>
<evidence type="ECO:0000313" key="4">
    <source>
        <dbReference type="Proteomes" id="UP001549313"/>
    </source>
</evidence>
<protein>
    <submittedName>
        <fullName evidence="3">Uncharacterized protein</fullName>
    </submittedName>
</protein>
<evidence type="ECO:0000256" key="1">
    <source>
        <dbReference type="SAM" id="MobiDB-lite"/>
    </source>
</evidence>
<accession>A0ABV2RB41</accession>
<keyword evidence="2" id="KW-0812">Transmembrane</keyword>
<evidence type="ECO:0000256" key="2">
    <source>
        <dbReference type="SAM" id="Phobius"/>
    </source>
</evidence>
<name>A0ABV2RB41_9CAUL</name>